<evidence type="ECO:0000256" key="1">
    <source>
        <dbReference type="SAM" id="SignalP"/>
    </source>
</evidence>
<dbReference type="InterPro" id="IPR018247">
    <property type="entry name" value="EF_Hand_1_Ca_BS"/>
</dbReference>
<keyword evidence="4" id="KW-1185">Reference proteome</keyword>
<dbReference type="InterPro" id="IPR011992">
    <property type="entry name" value="EF-hand-dom_pair"/>
</dbReference>
<proteinExistence type="predicted"/>
<dbReference type="InterPro" id="IPR002048">
    <property type="entry name" value="EF_hand_dom"/>
</dbReference>
<gene>
    <name evidence="3" type="ORF">BIW53_16115</name>
</gene>
<dbReference type="SUPFAM" id="SSF47473">
    <property type="entry name" value="EF-hand"/>
    <property type="match status" value="1"/>
</dbReference>
<feature type="signal peptide" evidence="1">
    <location>
        <begin position="1"/>
        <end position="21"/>
    </location>
</feature>
<name>A0A1S1N8J5_9GAMM</name>
<dbReference type="RefSeq" id="WP_070993052.1">
    <property type="nucleotide sequence ID" value="NZ_CBCSHD010000010.1"/>
</dbReference>
<comment type="caution">
    <text evidence="3">The sequence shown here is derived from an EMBL/GenBank/DDBJ whole genome shotgun (WGS) entry which is preliminary data.</text>
</comment>
<dbReference type="OrthoDB" id="6298676at2"/>
<evidence type="ECO:0000313" key="4">
    <source>
        <dbReference type="Proteomes" id="UP000180253"/>
    </source>
</evidence>
<keyword evidence="1" id="KW-0732">Signal</keyword>
<dbReference type="GO" id="GO:0005509">
    <property type="term" value="F:calcium ion binding"/>
    <property type="evidence" value="ECO:0007669"/>
    <property type="project" value="InterPro"/>
</dbReference>
<accession>A0A1S1N8J5</accession>
<dbReference type="STRING" id="327939.BIW53_16115"/>
<dbReference type="Proteomes" id="UP000180253">
    <property type="component" value="Unassembled WGS sequence"/>
</dbReference>
<dbReference type="PROSITE" id="PS50222">
    <property type="entry name" value="EF_HAND_2"/>
    <property type="match status" value="1"/>
</dbReference>
<dbReference type="AlphaFoldDB" id="A0A1S1N8J5"/>
<dbReference type="EMBL" id="MNAN01000034">
    <property type="protein sequence ID" value="OHU94584.1"/>
    <property type="molecule type" value="Genomic_DNA"/>
</dbReference>
<evidence type="ECO:0000313" key="3">
    <source>
        <dbReference type="EMBL" id="OHU94584.1"/>
    </source>
</evidence>
<feature type="domain" description="EF-hand" evidence="2">
    <location>
        <begin position="41"/>
        <end position="69"/>
    </location>
</feature>
<sequence length="69" mass="7438">MHSIKTLFGSLLILSSSAALAANFSDFDKNQDGLISKDEAAVSQALSDIFDALDANKDGKLNETEFSHY</sequence>
<protein>
    <recommendedName>
        <fullName evidence="2">EF-hand domain-containing protein</fullName>
    </recommendedName>
</protein>
<dbReference type="PROSITE" id="PS00018">
    <property type="entry name" value="EF_HAND_1"/>
    <property type="match status" value="1"/>
</dbReference>
<dbReference type="Pfam" id="PF13202">
    <property type="entry name" value="EF-hand_5"/>
    <property type="match status" value="2"/>
</dbReference>
<dbReference type="Gene3D" id="1.10.238.10">
    <property type="entry name" value="EF-hand"/>
    <property type="match status" value="1"/>
</dbReference>
<reference evidence="3 4" key="1">
    <citation type="submission" date="2016-10" db="EMBL/GenBank/DDBJ databases">
        <title>Pseudoalteromonas amylolytica sp. nov., isolated from the surface seawater.</title>
        <authorList>
            <person name="Wu Y.-H."/>
            <person name="Cheng H."/>
            <person name="Jin X.-B."/>
            <person name="Wang C.-S."/>
            <person name="Xu X.-W."/>
        </authorList>
    </citation>
    <scope>NUCLEOTIDE SEQUENCE [LARGE SCALE GENOMIC DNA]</scope>
    <source>
        <strain evidence="3 4">JCM 12483</strain>
    </source>
</reference>
<organism evidence="3 4">
    <name type="scientific">Pseudoalteromonas byunsanensis</name>
    <dbReference type="NCBI Taxonomy" id="327939"/>
    <lineage>
        <taxon>Bacteria</taxon>
        <taxon>Pseudomonadati</taxon>
        <taxon>Pseudomonadota</taxon>
        <taxon>Gammaproteobacteria</taxon>
        <taxon>Alteromonadales</taxon>
        <taxon>Pseudoalteromonadaceae</taxon>
        <taxon>Pseudoalteromonas</taxon>
    </lineage>
</organism>
<feature type="chain" id="PRO_5010185623" description="EF-hand domain-containing protein" evidence="1">
    <location>
        <begin position="22"/>
        <end position="69"/>
    </location>
</feature>
<evidence type="ECO:0000259" key="2">
    <source>
        <dbReference type="PROSITE" id="PS50222"/>
    </source>
</evidence>